<dbReference type="SUPFAM" id="SSF47616">
    <property type="entry name" value="GST C-terminal domain-like"/>
    <property type="match status" value="1"/>
</dbReference>
<keyword evidence="11" id="KW-1185">Reference proteome</keyword>
<evidence type="ECO:0000256" key="7">
    <source>
        <dbReference type="ARBA" id="ARBA00023136"/>
    </source>
</evidence>
<evidence type="ECO:0000256" key="4">
    <source>
        <dbReference type="ARBA" id="ARBA00022787"/>
    </source>
</evidence>
<gene>
    <name evidence="10" type="ORF">AAG570_010276</name>
</gene>
<dbReference type="EMBL" id="JBFDAA010000005">
    <property type="protein sequence ID" value="KAL1132320.1"/>
    <property type="molecule type" value="Genomic_DNA"/>
</dbReference>
<dbReference type="Proteomes" id="UP001558652">
    <property type="component" value="Unassembled WGS sequence"/>
</dbReference>
<dbReference type="Pfam" id="PF10568">
    <property type="entry name" value="Tom37"/>
    <property type="match status" value="1"/>
</dbReference>
<keyword evidence="4" id="KW-1000">Mitochondrion outer membrane</keyword>
<keyword evidence="7" id="KW-0472">Membrane</keyword>
<dbReference type="AlphaFoldDB" id="A0ABD0YM21"/>
<evidence type="ECO:0000313" key="11">
    <source>
        <dbReference type="Proteomes" id="UP001558652"/>
    </source>
</evidence>
<accession>A0ABD0YM21</accession>
<evidence type="ECO:0000256" key="5">
    <source>
        <dbReference type="ARBA" id="ARBA00022927"/>
    </source>
</evidence>
<evidence type="ECO:0000259" key="9">
    <source>
        <dbReference type="Pfam" id="PF17171"/>
    </source>
</evidence>
<reference evidence="10 11" key="1">
    <citation type="submission" date="2024-07" db="EMBL/GenBank/DDBJ databases">
        <title>Chromosome-level genome assembly of the water stick insect Ranatra chinensis (Heteroptera: Nepidae).</title>
        <authorList>
            <person name="Liu X."/>
        </authorList>
    </citation>
    <scope>NUCLEOTIDE SEQUENCE [LARGE SCALE GENOMIC DNA]</scope>
    <source>
        <strain evidence="10">Cailab_2021Rc</strain>
        <tissue evidence="10">Muscle</tissue>
    </source>
</reference>
<dbReference type="GO" id="GO:0005741">
    <property type="term" value="C:mitochondrial outer membrane"/>
    <property type="evidence" value="ECO:0007669"/>
    <property type="project" value="UniProtKB-SubCell"/>
</dbReference>
<evidence type="ECO:0000259" key="8">
    <source>
        <dbReference type="Pfam" id="PF10568"/>
    </source>
</evidence>
<dbReference type="CDD" id="cd03211">
    <property type="entry name" value="GST_C_Metaxin2"/>
    <property type="match status" value="1"/>
</dbReference>
<dbReference type="InterPro" id="IPR036282">
    <property type="entry name" value="Glutathione-S-Trfase_C_sf"/>
</dbReference>
<sequence length="325" mass="37143">MPSVLVTEAWNCEVGGQEPWPEDVKLYQHYETEQILLPDNANCLAVQAFLKMCKLDFKVEYKPNADYMSPSGRVPFIKCGLYLVAELEPIVSFVGNKGISLTKHLSATEKSDMRAYMSLVNTVLGNAENYITWVDWPTYSQVTKQRFGSVHPFPLNHILVYKKRRSVIKKLSALGWYNKTIDQVYAEVDQCCQALSERLETSRYFFGDQPCELDAEVFGHVHNILSTPAFPAILKLAEIMCSYPPLMRHCKHIATDYLEFVDADENVVHLSCLTKLSLSPKQISEEKLDEFVFYCDEGKNEFDLEVHDVGSLTNPENTIYHSLFE</sequence>
<evidence type="ECO:0008006" key="12">
    <source>
        <dbReference type="Google" id="ProtNLM"/>
    </source>
</evidence>
<dbReference type="PANTHER" id="PTHR12289">
    <property type="entry name" value="METAXIN RELATED"/>
    <property type="match status" value="1"/>
</dbReference>
<comment type="caution">
    <text evidence="10">The sequence shown here is derived from an EMBL/GenBank/DDBJ whole genome shotgun (WGS) entry which is preliminary data.</text>
</comment>
<feature type="domain" description="Metaxin glutathione S-transferase" evidence="9">
    <location>
        <begin position="189"/>
        <end position="253"/>
    </location>
</feature>
<dbReference type="InterPro" id="IPR040079">
    <property type="entry name" value="Glutathione_S-Trfase"/>
</dbReference>
<feature type="domain" description="Mitochondrial outer membrane transport complex Sam37/metaxin N-terminal" evidence="8">
    <location>
        <begin position="43"/>
        <end position="164"/>
    </location>
</feature>
<dbReference type="PANTHER" id="PTHR12289:SF38">
    <property type="entry name" value="METAXIN-2"/>
    <property type="match status" value="1"/>
</dbReference>
<organism evidence="10 11">
    <name type="scientific">Ranatra chinensis</name>
    <dbReference type="NCBI Taxonomy" id="642074"/>
    <lineage>
        <taxon>Eukaryota</taxon>
        <taxon>Metazoa</taxon>
        <taxon>Ecdysozoa</taxon>
        <taxon>Arthropoda</taxon>
        <taxon>Hexapoda</taxon>
        <taxon>Insecta</taxon>
        <taxon>Pterygota</taxon>
        <taxon>Neoptera</taxon>
        <taxon>Paraneoptera</taxon>
        <taxon>Hemiptera</taxon>
        <taxon>Heteroptera</taxon>
        <taxon>Panheteroptera</taxon>
        <taxon>Nepomorpha</taxon>
        <taxon>Nepidae</taxon>
        <taxon>Ranatrinae</taxon>
        <taxon>Ranatra</taxon>
    </lineage>
</organism>
<dbReference type="Pfam" id="PF17171">
    <property type="entry name" value="GST_C_6"/>
    <property type="match status" value="1"/>
</dbReference>
<comment type="similarity">
    <text evidence="2">Belongs to the metaxin family.</text>
</comment>
<keyword evidence="3" id="KW-0813">Transport</keyword>
<dbReference type="InterPro" id="IPR019564">
    <property type="entry name" value="Sam37/metaxin_N"/>
</dbReference>
<dbReference type="SFLD" id="SFLDS00019">
    <property type="entry name" value="Glutathione_Transferase_(cytos"/>
    <property type="match status" value="1"/>
</dbReference>
<dbReference type="GO" id="GO:0015031">
    <property type="term" value="P:protein transport"/>
    <property type="evidence" value="ECO:0007669"/>
    <property type="project" value="UniProtKB-KW"/>
</dbReference>
<evidence type="ECO:0000256" key="3">
    <source>
        <dbReference type="ARBA" id="ARBA00022448"/>
    </source>
</evidence>
<evidence type="ECO:0000313" key="10">
    <source>
        <dbReference type="EMBL" id="KAL1132320.1"/>
    </source>
</evidence>
<dbReference type="InterPro" id="IPR033468">
    <property type="entry name" value="Metaxin_GST"/>
</dbReference>
<evidence type="ECO:0000256" key="6">
    <source>
        <dbReference type="ARBA" id="ARBA00023128"/>
    </source>
</evidence>
<dbReference type="InterPro" id="IPR050931">
    <property type="entry name" value="Mito_Protein_Transport_Metaxin"/>
</dbReference>
<keyword evidence="6" id="KW-0496">Mitochondrion</keyword>
<proteinExistence type="inferred from homology"/>
<protein>
    <recommendedName>
        <fullName evidence="12">Metaxin-2</fullName>
    </recommendedName>
</protein>
<keyword evidence="5" id="KW-0653">Protein transport</keyword>
<comment type="subcellular location">
    <subcellularLocation>
        <location evidence="1">Mitochondrion outer membrane</location>
    </subcellularLocation>
</comment>
<evidence type="ECO:0000256" key="2">
    <source>
        <dbReference type="ARBA" id="ARBA00009170"/>
    </source>
</evidence>
<name>A0ABD0YM21_9HEMI</name>
<evidence type="ECO:0000256" key="1">
    <source>
        <dbReference type="ARBA" id="ARBA00004294"/>
    </source>
</evidence>
<dbReference type="SFLD" id="SFLDG01180">
    <property type="entry name" value="SUF1"/>
    <property type="match status" value="1"/>
</dbReference>